<evidence type="ECO:0000313" key="2">
    <source>
        <dbReference type="Proteomes" id="UP001058974"/>
    </source>
</evidence>
<organism evidence="1 2">
    <name type="scientific">Pisum sativum</name>
    <name type="common">Garden pea</name>
    <name type="synonym">Lathyrus oleraceus</name>
    <dbReference type="NCBI Taxonomy" id="3888"/>
    <lineage>
        <taxon>Eukaryota</taxon>
        <taxon>Viridiplantae</taxon>
        <taxon>Streptophyta</taxon>
        <taxon>Embryophyta</taxon>
        <taxon>Tracheophyta</taxon>
        <taxon>Spermatophyta</taxon>
        <taxon>Magnoliopsida</taxon>
        <taxon>eudicotyledons</taxon>
        <taxon>Gunneridae</taxon>
        <taxon>Pentapetalae</taxon>
        <taxon>rosids</taxon>
        <taxon>fabids</taxon>
        <taxon>Fabales</taxon>
        <taxon>Fabaceae</taxon>
        <taxon>Papilionoideae</taxon>
        <taxon>50 kb inversion clade</taxon>
        <taxon>NPAAA clade</taxon>
        <taxon>Hologalegina</taxon>
        <taxon>IRL clade</taxon>
        <taxon>Fabeae</taxon>
        <taxon>Lathyrus</taxon>
    </lineage>
</organism>
<sequence length="154" mass="16735">MHSPLITNSRRISALVPVVVGIGFEMGRVTKGLLHTSSAGFAAVVGLRHTALPSSVVTAEFEDYRKRKVQNLLVTFLQQNHNHSEGEAVYCPPSIVLMETKAALYWGIVCKHLQSEAHALGSDAAATVGTEAEVYAAKASDKNDLQENCWFDCH</sequence>
<comment type="caution">
    <text evidence="1">The sequence shown here is derived from an EMBL/GenBank/DDBJ whole genome shotgun (WGS) entry which is preliminary data.</text>
</comment>
<dbReference type="Gramene" id="Psat02G0421200-T1">
    <property type="protein sequence ID" value="KAI5438379.1"/>
    <property type="gene ID" value="KIW84_024212"/>
</dbReference>
<keyword evidence="2" id="KW-1185">Reference proteome</keyword>
<gene>
    <name evidence="1" type="ORF">KIW84_024212</name>
</gene>
<name>A0A9D4YH36_PEA</name>
<reference evidence="1 2" key="1">
    <citation type="journal article" date="2022" name="Nat. Genet.">
        <title>Improved pea reference genome and pan-genome highlight genomic features and evolutionary characteristics.</title>
        <authorList>
            <person name="Yang T."/>
            <person name="Liu R."/>
            <person name="Luo Y."/>
            <person name="Hu S."/>
            <person name="Wang D."/>
            <person name="Wang C."/>
            <person name="Pandey M.K."/>
            <person name="Ge S."/>
            <person name="Xu Q."/>
            <person name="Li N."/>
            <person name="Li G."/>
            <person name="Huang Y."/>
            <person name="Saxena R.K."/>
            <person name="Ji Y."/>
            <person name="Li M."/>
            <person name="Yan X."/>
            <person name="He Y."/>
            <person name="Liu Y."/>
            <person name="Wang X."/>
            <person name="Xiang C."/>
            <person name="Varshney R.K."/>
            <person name="Ding H."/>
            <person name="Gao S."/>
            <person name="Zong X."/>
        </authorList>
    </citation>
    <scope>NUCLEOTIDE SEQUENCE [LARGE SCALE GENOMIC DNA]</scope>
    <source>
        <strain evidence="1 2">cv. Zhongwan 6</strain>
    </source>
</reference>
<accession>A0A9D4YH36</accession>
<dbReference type="Proteomes" id="UP001058974">
    <property type="component" value="Chromosome 2"/>
</dbReference>
<dbReference type="AlphaFoldDB" id="A0A9D4YH36"/>
<evidence type="ECO:0000313" key="1">
    <source>
        <dbReference type="EMBL" id="KAI5438379.1"/>
    </source>
</evidence>
<dbReference type="EMBL" id="JAMSHJ010000002">
    <property type="protein sequence ID" value="KAI5438379.1"/>
    <property type="molecule type" value="Genomic_DNA"/>
</dbReference>
<proteinExistence type="predicted"/>
<protein>
    <submittedName>
        <fullName evidence="1">Uncharacterized protein</fullName>
    </submittedName>
</protein>